<dbReference type="PROSITE" id="PS00064">
    <property type="entry name" value="L_LDH"/>
    <property type="match status" value="1"/>
</dbReference>
<evidence type="ECO:0000256" key="3">
    <source>
        <dbReference type="ARBA" id="ARBA00012967"/>
    </source>
</evidence>
<dbReference type="RefSeq" id="WP_090840754.1">
    <property type="nucleotide sequence ID" value="NZ_FNIL01000001.1"/>
</dbReference>
<dbReference type="PRINTS" id="PR00086">
    <property type="entry name" value="LLDHDRGNASE"/>
</dbReference>
<feature type="active site" description="Proton acceptor" evidence="8 9">
    <location>
        <position position="179"/>
    </location>
</feature>
<evidence type="ECO:0000256" key="8">
    <source>
        <dbReference type="HAMAP-Rule" id="MF_00488"/>
    </source>
</evidence>
<dbReference type="OrthoDB" id="9802969at2"/>
<dbReference type="SUPFAM" id="SSF51735">
    <property type="entry name" value="NAD(P)-binding Rossmann-fold domains"/>
    <property type="match status" value="1"/>
</dbReference>
<keyword evidence="6 8" id="KW-0520">NAD</keyword>
<feature type="binding site" evidence="8">
    <location>
        <position position="234"/>
    </location>
    <ligand>
        <name>substrate</name>
    </ligand>
</feature>
<dbReference type="CDD" id="cd05292">
    <property type="entry name" value="LDH_2"/>
    <property type="match status" value="1"/>
</dbReference>
<dbReference type="InterPro" id="IPR018177">
    <property type="entry name" value="L-lactate_DH_AS"/>
</dbReference>
<feature type="modified residue" description="Phosphotyrosine" evidence="8">
    <location>
        <position position="225"/>
    </location>
</feature>
<feature type="binding site" evidence="8">
    <location>
        <position position="172"/>
    </location>
    <ligand>
        <name>beta-D-fructose 1,6-bisphosphate</name>
        <dbReference type="ChEBI" id="CHEBI:32966"/>
        <note>allosteric activator</note>
    </ligand>
</feature>
<dbReference type="GO" id="GO:0006096">
    <property type="term" value="P:glycolytic process"/>
    <property type="evidence" value="ECO:0007669"/>
    <property type="project" value="UniProtKB-UniRule"/>
</dbReference>
<feature type="domain" description="Lactate/malate dehydrogenase N-terminal" evidence="11">
    <location>
        <begin position="9"/>
        <end position="146"/>
    </location>
</feature>
<dbReference type="AlphaFoldDB" id="A0A1H0B832"/>
<dbReference type="NCBIfam" id="NF004863">
    <property type="entry name" value="PRK06223.1"/>
    <property type="match status" value="1"/>
</dbReference>
<organism evidence="13 14">
    <name type="scientific">Alkalicoccus daliensis</name>
    <dbReference type="NCBI Taxonomy" id="745820"/>
    <lineage>
        <taxon>Bacteria</taxon>
        <taxon>Bacillati</taxon>
        <taxon>Bacillota</taxon>
        <taxon>Bacilli</taxon>
        <taxon>Bacillales</taxon>
        <taxon>Bacillaceae</taxon>
        <taxon>Alkalicoccus</taxon>
    </lineage>
</organism>
<evidence type="ECO:0000256" key="5">
    <source>
        <dbReference type="ARBA" id="ARBA00023002"/>
    </source>
</evidence>
<dbReference type="FunFam" id="3.40.50.720:FF:000018">
    <property type="entry name" value="Malate dehydrogenase"/>
    <property type="match status" value="1"/>
</dbReference>
<evidence type="ECO:0000256" key="2">
    <source>
        <dbReference type="ARBA" id="ARBA00006054"/>
    </source>
</evidence>
<sequence>MAFDKKPNKVVVIGTGYVGSSYAFSLINQNITDELVLIDLNKDKTEGDVMDLNHGVPFGAPTKVKAGDYEDCENADLVVITAGANQQPGETRLDLIEKNARIFKSIVENVMKANFDGIFIIATNPVDVLSYATWKYSGLPMERVIGSGTILDTARFRFMLGEYFDLDVRNIHGYIMGEHGDTELPVWSQTRIGSEHIHRFMEKYKPEGTMEELENIFINVRDAAYHIIERKGATHYAIAMGLARLTKAILRNEQSILTVSTLVRGEYGLDNLYIGVPAVVSRRGVERIIEIDLNDLEKQQLEHSAKVLKEAMKPVFEV</sequence>
<dbReference type="InterPro" id="IPR036291">
    <property type="entry name" value="NAD(P)-bd_dom_sf"/>
</dbReference>
<dbReference type="GO" id="GO:0005737">
    <property type="term" value="C:cytoplasm"/>
    <property type="evidence" value="ECO:0007669"/>
    <property type="project" value="UniProtKB-SubCell"/>
</dbReference>
<comment type="pathway">
    <text evidence="1 8">Fermentation; pyruvate fermentation to lactate; (S)-lactate from pyruvate: step 1/1.</text>
</comment>
<feature type="binding site" evidence="10">
    <location>
        <begin position="14"/>
        <end position="19"/>
    </location>
    <ligand>
        <name>NAD(+)</name>
        <dbReference type="ChEBI" id="CHEBI:57540"/>
    </ligand>
</feature>
<feature type="binding site" evidence="8">
    <location>
        <position position="92"/>
    </location>
    <ligand>
        <name>substrate</name>
    </ligand>
</feature>
<dbReference type="InterPro" id="IPR022383">
    <property type="entry name" value="Lactate/malate_DH_C"/>
</dbReference>
<proteinExistence type="inferred from homology"/>
<gene>
    <name evidence="8" type="primary">ldh</name>
    <name evidence="13" type="ORF">SAMN04488053_101791</name>
</gene>
<dbReference type="EC" id="1.1.1.27" evidence="3 8"/>
<dbReference type="Gene3D" id="3.90.110.10">
    <property type="entry name" value="Lactate dehydrogenase/glycoside hydrolase, family 4, C-terminal"/>
    <property type="match status" value="1"/>
</dbReference>
<dbReference type="InterPro" id="IPR011304">
    <property type="entry name" value="L-lactate_DH"/>
</dbReference>
<feature type="binding site" evidence="8">
    <location>
        <position position="86"/>
    </location>
    <ligand>
        <name>substrate</name>
    </ligand>
</feature>
<comment type="catalytic activity">
    <reaction evidence="7 8">
        <text>(S)-lactate + NAD(+) = pyruvate + NADH + H(+)</text>
        <dbReference type="Rhea" id="RHEA:23444"/>
        <dbReference type="ChEBI" id="CHEBI:15361"/>
        <dbReference type="ChEBI" id="CHEBI:15378"/>
        <dbReference type="ChEBI" id="CHEBI:16651"/>
        <dbReference type="ChEBI" id="CHEBI:57540"/>
        <dbReference type="ChEBI" id="CHEBI:57945"/>
        <dbReference type="EC" id="1.1.1.27"/>
    </reaction>
</comment>
<feature type="binding site" evidence="8">
    <location>
        <begin position="122"/>
        <end position="124"/>
    </location>
    <ligand>
        <name>NAD(+)</name>
        <dbReference type="ChEBI" id="CHEBI:57540"/>
    </ligand>
</feature>
<dbReference type="NCBIfam" id="TIGR01771">
    <property type="entry name" value="L-LDH-NAD"/>
    <property type="match status" value="1"/>
</dbReference>
<keyword evidence="8" id="KW-0963">Cytoplasm</keyword>
<keyword evidence="8" id="KW-0597">Phosphoprotein</keyword>
<dbReference type="GO" id="GO:0004459">
    <property type="term" value="F:L-lactate dehydrogenase (NAD+) activity"/>
    <property type="evidence" value="ECO:0007669"/>
    <property type="project" value="UniProtKB-UniRule"/>
</dbReference>
<dbReference type="Gene3D" id="3.40.50.720">
    <property type="entry name" value="NAD(P)-binding Rossmann-like Domain"/>
    <property type="match status" value="1"/>
</dbReference>
<evidence type="ECO:0000256" key="9">
    <source>
        <dbReference type="PIRSR" id="PIRSR000102-1"/>
    </source>
</evidence>
<comment type="similarity">
    <text evidence="2 8">Belongs to the LDH/MDH superfamily. LDH family.</text>
</comment>
<feature type="binding site" evidence="8">
    <location>
        <position position="157"/>
    </location>
    <ligand>
        <name>beta-D-fructose 1,6-bisphosphate</name>
        <dbReference type="ChEBI" id="CHEBI:32966"/>
        <note>allosteric activator</note>
    </ligand>
</feature>
<dbReference type="InterPro" id="IPR001557">
    <property type="entry name" value="L-lactate/malate_DH"/>
</dbReference>
<feature type="binding site" evidence="8">
    <location>
        <position position="18"/>
    </location>
    <ligand>
        <name>NAD(+)</name>
        <dbReference type="ChEBI" id="CHEBI:57540"/>
    </ligand>
</feature>
<evidence type="ECO:0000313" key="13">
    <source>
        <dbReference type="EMBL" id="SDN41814.1"/>
    </source>
</evidence>
<evidence type="ECO:0000256" key="10">
    <source>
        <dbReference type="PIRSR" id="PIRSR000102-3"/>
    </source>
</evidence>
<keyword evidence="4 8" id="KW-0021">Allosteric enzyme</keyword>
<protein>
    <recommendedName>
        <fullName evidence="3 8">L-lactate dehydrogenase</fullName>
        <shortName evidence="8">L-LDH</shortName>
        <ecNumber evidence="3 8">1.1.1.27</ecNumber>
    </recommendedName>
</protein>
<evidence type="ECO:0000259" key="11">
    <source>
        <dbReference type="Pfam" id="PF00056"/>
    </source>
</evidence>
<evidence type="ECO:0000256" key="6">
    <source>
        <dbReference type="ARBA" id="ARBA00023027"/>
    </source>
</evidence>
<comment type="subunit">
    <text evidence="8">Homotetramer.</text>
</comment>
<feature type="binding site" evidence="8">
    <location>
        <position position="69"/>
    </location>
    <ligand>
        <name>NAD(+)</name>
        <dbReference type="ChEBI" id="CHEBI:57540"/>
    </ligand>
</feature>
<feature type="binding site" evidence="8 10">
    <location>
        <position position="39"/>
    </location>
    <ligand>
        <name>NAD(+)</name>
        <dbReference type="ChEBI" id="CHEBI:57540"/>
    </ligand>
</feature>
<feature type="binding site" evidence="8">
    <location>
        <position position="105"/>
    </location>
    <ligand>
        <name>NAD(+)</name>
        <dbReference type="ChEBI" id="CHEBI:57540"/>
    </ligand>
</feature>
<dbReference type="Pfam" id="PF00056">
    <property type="entry name" value="Ldh_1_N"/>
    <property type="match status" value="1"/>
</dbReference>
<dbReference type="NCBIfam" id="NF000824">
    <property type="entry name" value="PRK00066.1"/>
    <property type="match status" value="1"/>
</dbReference>
<feature type="binding site" evidence="8">
    <location>
        <position position="147"/>
    </location>
    <ligand>
        <name>NAD(+)</name>
        <dbReference type="ChEBI" id="CHEBI:57540"/>
    </ligand>
</feature>
<feature type="binding site" evidence="8">
    <location>
        <begin position="124"/>
        <end position="127"/>
    </location>
    <ligand>
        <name>substrate</name>
    </ligand>
</feature>
<dbReference type="Pfam" id="PF02866">
    <property type="entry name" value="Ldh_1_C"/>
    <property type="match status" value="1"/>
</dbReference>
<dbReference type="GO" id="GO:0006089">
    <property type="term" value="P:lactate metabolic process"/>
    <property type="evidence" value="ECO:0007669"/>
    <property type="project" value="TreeGrafter"/>
</dbReference>
<comment type="subcellular location">
    <subcellularLocation>
        <location evidence="8">Cytoplasm</location>
    </subcellularLocation>
</comment>
<feature type="binding site" evidence="8">
    <location>
        <position position="44"/>
    </location>
    <ligand>
        <name>NAD(+)</name>
        <dbReference type="ChEBI" id="CHEBI:57540"/>
    </ligand>
</feature>
<evidence type="ECO:0000259" key="12">
    <source>
        <dbReference type="Pfam" id="PF02866"/>
    </source>
</evidence>
<evidence type="ECO:0000256" key="7">
    <source>
        <dbReference type="ARBA" id="ARBA00049258"/>
    </source>
</evidence>
<reference evidence="14" key="1">
    <citation type="submission" date="2016-10" db="EMBL/GenBank/DDBJ databases">
        <authorList>
            <person name="Varghese N."/>
            <person name="Submissions S."/>
        </authorList>
    </citation>
    <scope>NUCLEOTIDE SEQUENCE [LARGE SCALE GENOMIC DNA]</scope>
    <source>
        <strain evidence="14">CGMCC 1.10369</strain>
    </source>
</reference>
<dbReference type="InterPro" id="IPR001236">
    <property type="entry name" value="Lactate/malate_DH_N"/>
</dbReference>
<dbReference type="SUPFAM" id="SSF56327">
    <property type="entry name" value="LDH C-terminal domain-like"/>
    <property type="match status" value="1"/>
</dbReference>
<dbReference type="STRING" id="745820.SAMN04488053_101791"/>
<dbReference type="EMBL" id="FNIL01000001">
    <property type="protein sequence ID" value="SDN41814.1"/>
    <property type="molecule type" value="Genomic_DNA"/>
</dbReference>
<name>A0A1H0B832_9BACI</name>
<evidence type="ECO:0000256" key="1">
    <source>
        <dbReference type="ARBA" id="ARBA00004843"/>
    </source>
</evidence>
<keyword evidence="14" id="KW-1185">Reference proteome</keyword>
<accession>A0A1H0B832</accession>
<feature type="binding site" evidence="8">
    <location>
        <begin position="152"/>
        <end position="155"/>
    </location>
    <ligand>
        <name>substrate</name>
    </ligand>
</feature>
<dbReference type="HAMAP" id="MF_00488">
    <property type="entry name" value="Lactate_dehydrog"/>
    <property type="match status" value="1"/>
</dbReference>
<comment type="activity regulation">
    <text evidence="8">Allosterically activated by fructose 1,6-bisphosphate (FBP).</text>
</comment>
<dbReference type="PANTHER" id="PTHR43128">
    <property type="entry name" value="L-2-HYDROXYCARBOXYLATE DEHYDROGENASE (NAD(P)(+))"/>
    <property type="match status" value="1"/>
</dbReference>
<feature type="binding site" evidence="10">
    <location>
        <position position="99"/>
    </location>
    <ligand>
        <name>NAD(+)</name>
        <dbReference type="ChEBI" id="CHEBI:57540"/>
    </ligand>
</feature>
<evidence type="ECO:0000313" key="14">
    <source>
        <dbReference type="Proteomes" id="UP000198778"/>
    </source>
</evidence>
<dbReference type="UniPathway" id="UPA00554">
    <property type="reaction ID" value="UER00611"/>
</dbReference>
<keyword evidence="5 8" id="KW-0560">Oxidoreductase</keyword>
<feature type="binding site" evidence="8">
    <location>
        <begin position="83"/>
        <end position="84"/>
    </location>
    <ligand>
        <name>NAD(+)</name>
        <dbReference type="ChEBI" id="CHEBI:57540"/>
    </ligand>
</feature>
<dbReference type="PANTHER" id="PTHR43128:SF16">
    <property type="entry name" value="L-LACTATE DEHYDROGENASE"/>
    <property type="match status" value="1"/>
</dbReference>
<dbReference type="Proteomes" id="UP000198778">
    <property type="component" value="Unassembled WGS sequence"/>
</dbReference>
<dbReference type="PIRSF" id="PIRSF000102">
    <property type="entry name" value="Lac_mal_DH"/>
    <property type="match status" value="1"/>
</dbReference>
<evidence type="ECO:0000256" key="4">
    <source>
        <dbReference type="ARBA" id="ARBA00022533"/>
    </source>
</evidence>
<feature type="domain" description="Lactate/malate dehydrogenase C-terminal" evidence="12">
    <location>
        <begin position="149"/>
        <end position="317"/>
    </location>
</feature>
<dbReference type="InterPro" id="IPR015955">
    <property type="entry name" value="Lactate_DH/Glyco_Ohase_4_C"/>
</dbReference>
<comment type="function">
    <text evidence="8">Catalyzes the conversion of lactate to pyruvate.</text>
</comment>